<proteinExistence type="predicted"/>
<protein>
    <submittedName>
        <fullName evidence="2">Uncharacterized protein</fullName>
    </submittedName>
</protein>
<dbReference type="Proteomes" id="UP001266305">
    <property type="component" value="Unassembled WGS sequence"/>
</dbReference>
<comment type="caution">
    <text evidence="2">The sequence shown here is derived from an EMBL/GenBank/DDBJ whole genome shotgun (WGS) entry which is preliminary data.</text>
</comment>
<gene>
    <name evidence="2" type="ORF">P7K49_009046</name>
</gene>
<reference evidence="2 3" key="1">
    <citation type="submission" date="2023-05" db="EMBL/GenBank/DDBJ databases">
        <title>B98-5 Cell Line De Novo Hybrid Assembly: An Optical Mapping Approach.</title>
        <authorList>
            <person name="Kananen K."/>
            <person name="Auerbach J.A."/>
            <person name="Kautto E."/>
            <person name="Blachly J.S."/>
        </authorList>
    </citation>
    <scope>NUCLEOTIDE SEQUENCE [LARGE SCALE GENOMIC DNA]</scope>
    <source>
        <strain evidence="2">B95-8</strain>
        <tissue evidence="2">Cell line</tissue>
    </source>
</reference>
<organism evidence="2 3">
    <name type="scientific">Saguinus oedipus</name>
    <name type="common">Cotton-top tamarin</name>
    <name type="synonym">Oedipomidas oedipus</name>
    <dbReference type="NCBI Taxonomy" id="9490"/>
    <lineage>
        <taxon>Eukaryota</taxon>
        <taxon>Metazoa</taxon>
        <taxon>Chordata</taxon>
        <taxon>Craniata</taxon>
        <taxon>Vertebrata</taxon>
        <taxon>Euteleostomi</taxon>
        <taxon>Mammalia</taxon>
        <taxon>Eutheria</taxon>
        <taxon>Euarchontoglires</taxon>
        <taxon>Primates</taxon>
        <taxon>Haplorrhini</taxon>
        <taxon>Platyrrhini</taxon>
        <taxon>Cebidae</taxon>
        <taxon>Callitrichinae</taxon>
        <taxon>Saguinus</taxon>
    </lineage>
</organism>
<sequence>MVTPGLPLPKYRGSYLLRNQTEKHICATKPKKAKVMAEKADARSSSERSAMRQGLPLGGCGCPVLASRGHARDSNGTRTGPFLRSLLS</sequence>
<evidence type="ECO:0000313" key="3">
    <source>
        <dbReference type="Proteomes" id="UP001266305"/>
    </source>
</evidence>
<name>A0ABQ9W078_SAGOE</name>
<evidence type="ECO:0000313" key="2">
    <source>
        <dbReference type="EMBL" id="KAK2114780.1"/>
    </source>
</evidence>
<feature type="region of interest" description="Disordered" evidence="1">
    <location>
        <begin position="68"/>
        <end position="88"/>
    </location>
</feature>
<feature type="non-terminal residue" evidence="2">
    <location>
        <position position="88"/>
    </location>
</feature>
<keyword evidence="3" id="KW-1185">Reference proteome</keyword>
<accession>A0ABQ9W078</accession>
<evidence type="ECO:0000256" key="1">
    <source>
        <dbReference type="SAM" id="MobiDB-lite"/>
    </source>
</evidence>
<dbReference type="EMBL" id="JASSZA010000004">
    <property type="protein sequence ID" value="KAK2114780.1"/>
    <property type="molecule type" value="Genomic_DNA"/>
</dbReference>